<dbReference type="GO" id="GO:0004145">
    <property type="term" value="F:diamine N-acetyltransferase activity"/>
    <property type="evidence" value="ECO:0007669"/>
    <property type="project" value="UniProtKB-EC"/>
</dbReference>
<dbReference type="InterPro" id="IPR051016">
    <property type="entry name" value="Diverse_Substrate_AcTransf"/>
</dbReference>
<reference evidence="6" key="1">
    <citation type="submission" date="2016-11" db="EMBL/GenBank/DDBJ databases">
        <title>Comparative genomic and phenotypic analysis of Granulibacter bethesdensis clinical isolates from patients with chronic granulomatous disease.</title>
        <authorList>
            <person name="Zarember K.A."/>
            <person name="Porcella S.F."/>
            <person name="Chu J."/>
            <person name="Ding L."/>
            <person name="Dahlstrom E."/>
            <person name="Barbian K."/>
            <person name="Martens C."/>
            <person name="Sykora L."/>
            <person name="Kramer S."/>
            <person name="Pettinato A.M."/>
            <person name="Hong H."/>
            <person name="Wald G."/>
            <person name="Berg L.J."/>
            <person name="Rogge L.S."/>
            <person name="Greenberg D.E."/>
            <person name="Falcone E.L."/>
            <person name="Neves J.F."/>
            <person name="Simoes M.J."/>
            <person name="Casal M."/>
            <person name="Rodriguez-Lopez F.C."/>
            <person name="Zelazny A."/>
            <person name="Gallin J.I."/>
            <person name="Holland S.M."/>
        </authorList>
    </citation>
    <scope>NUCLEOTIDE SEQUENCE [LARGE SCALE GENOMIC DNA]</scope>
    <source>
        <strain evidence="6">NIH9.1</strain>
    </source>
</reference>
<dbReference type="Pfam" id="PF00583">
    <property type="entry name" value="Acetyltransf_1"/>
    <property type="match status" value="1"/>
</dbReference>
<dbReference type="Gene3D" id="3.40.630.30">
    <property type="match status" value="1"/>
</dbReference>
<evidence type="ECO:0000259" key="4">
    <source>
        <dbReference type="PROSITE" id="PS51186"/>
    </source>
</evidence>
<comment type="similarity">
    <text evidence="1">Belongs to the acetyltransferase family.</text>
</comment>
<evidence type="ECO:0000256" key="1">
    <source>
        <dbReference type="ARBA" id="ARBA00008694"/>
    </source>
</evidence>
<dbReference type="InterPro" id="IPR016181">
    <property type="entry name" value="Acyl_CoA_acyltransferase"/>
</dbReference>
<dbReference type="FunFam" id="3.40.630.30:FF:000064">
    <property type="entry name" value="GNAT family acetyltransferase"/>
    <property type="match status" value="1"/>
</dbReference>
<dbReference type="EMBL" id="CP018191">
    <property type="protein sequence ID" value="APH54479.1"/>
    <property type="molecule type" value="Genomic_DNA"/>
</dbReference>
<evidence type="ECO:0000313" key="5">
    <source>
        <dbReference type="EMBL" id="APH54479.1"/>
    </source>
</evidence>
<evidence type="ECO:0000256" key="3">
    <source>
        <dbReference type="ARBA" id="ARBA00023315"/>
    </source>
</evidence>
<protein>
    <submittedName>
        <fullName evidence="5">Diamine acetyltransferase</fullName>
        <ecNumber evidence="5">2.3.1.57</ecNumber>
    </submittedName>
</protein>
<organism evidence="5 6">
    <name type="scientific">Granulibacter bethesdensis</name>
    <dbReference type="NCBI Taxonomy" id="364410"/>
    <lineage>
        <taxon>Bacteria</taxon>
        <taxon>Pseudomonadati</taxon>
        <taxon>Pseudomonadota</taxon>
        <taxon>Alphaproteobacteria</taxon>
        <taxon>Acetobacterales</taxon>
        <taxon>Acetobacteraceae</taxon>
        <taxon>Granulibacter</taxon>
    </lineage>
</organism>
<feature type="domain" description="N-acetyltransferase" evidence="4">
    <location>
        <begin position="11"/>
        <end position="166"/>
    </location>
</feature>
<dbReference type="SUPFAM" id="SSF55729">
    <property type="entry name" value="Acyl-CoA N-acyltransferases (Nat)"/>
    <property type="match status" value="1"/>
</dbReference>
<dbReference type="PANTHER" id="PTHR10545:SF29">
    <property type="entry name" value="GH14572P-RELATED"/>
    <property type="match status" value="1"/>
</dbReference>
<dbReference type="EC" id="2.3.1.57" evidence="5"/>
<keyword evidence="2 5" id="KW-0808">Transferase</keyword>
<dbReference type="PANTHER" id="PTHR10545">
    <property type="entry name" value="DIAMINE N-ACETYLTRANSFERASE"/>
    <property type="match status" value="1"/>
</dbReference>
<dbReference type="InterPro" id="IPR000182">
    <property type="entry name" value="GNAT_dom"/>
</dbReference>
<gene>
    <name evidence="5" type="ORF">GbCGDNIH9_1186</name>
</gene>
<name>A0AAC9KA49_9PROT</name>
<dbReference type="RefSeq" id="WP_216634492.1">
    <property type="nucleotide sequence ID" value="NZ_CP018191.1"/>
</dbReference>
<dbReference type="AlphaFoldDB" id="A0AAC9KA49"/>
<dbReference type="Proteomes" id="UP000182373">
    <property type="component" value="Chromosome"/>
</dbReference>
<evidence type="ECO:0000256" key="2">
    <source>
        <dbReference type="ARBA" id="ARBA00022679"/>
    </source>
</evidence>
<proteinExistence type="inferred from homology"/>
<dbReference type="CDD" id="cd04301">
    <property type="entry name" value="NAT_SF"/>
    <property type="match status" value="1"/>
</dbReference>
<sequence length="167" mass="19372">MSRVILTKERFLIREANRGDVPHLVRFIRDLAAFEQLSHEVVATEEDFEQAFFGPFPRVFALLACVEGKPVGVAVWYYTFSTFTGRHGIYLEDLYVDPPFRRRGIAQGFFTSLARIAVQEGLRRFEWAVLDWNEDAITFYRRMGAVGMEEWTVQRVTGEALERLAED</sequence>
<evidence type="ECO:0000313" key="6">
    <source>
        <dbReference type="Proteomes" id="UP000182373"/>
    </source>
</evidence>
<accession>A0AAC9KA49</accession>
<dbReference type="PROSITE" id="PS51186">
    <property type="entry name" value="GNAT"/>
    <property type="match status" value="1"/>
</dbReference>
<keyword evidence="3 5" id="KW-0012">Acyltransferase</keyword>